<dbReference type="AlphaFoldDB" id="A0A7W4IZ44"/>
<evidence type="ECO:0000313" key="2">
    <source>
        <dbReference type="Proteomes" id="UP000577891"/>
    </source>
</evidence>
<keyword evidence="2" id="KW-1185">Reference proteome</keyword>
<organism evidence="1 2">
    <name type="scientific">Gluconacetobacter asukensis</name>
    <dbReference type="NCBI Taxonomy" id="1017181"/>
    <lineage>
        <taxon>Bacteria</taxon>
        <taxon>Pseudomonadati</taxon>
        <taxon>Pseudomonadota</taxon>
        <taxon>Alphaproteobacteria</taxon>
        <taxon>Acetobacterales</taxon>
        <taxon>Acetobacteraceae</taxon>
        <taxon>Gluconacetobacter</taxon>
    </lineage>
</organism>
<reference evidence="1 2" key="1">
    <citation type="submission" date="2020-04" db="EMBL/GenBank/DDBJ databases">
        <title>Description of novel Gluconacetobacter.</title>
        <authorList>
            <person name="Sombolestani A."/>
        </authorList>
    </citation>
    <scope>NUCLEOTIDE SEQUENCE [LARGE SCALE GENOMIC DNA]</scope>
    <source>
        <strain evidence="1 2">LMG 27724</strain>
    </source>
</reference>
<dbReference type="Proteomes" id="UP000577891">
    <property type="component" value="Unassembled WGS sequence"/>
</dbReference>
<sequence>MLLKESLRHGIASAVSYAGRSTTVRNSIIGAGRAFDPAPGVAQTGPRLVVHAMTFDGGFAKDRGNLALDRMAGERKVFGKAFDRVENGKTPACA</sequence>
<name>A0A7W4IZ44_9PROT</name>
<dbReference type="EMBL" id="JABEQE010000004">
    <property type="protein sequence ID" value="MBB2171755.1"/>
    <property type="molecule type" value="Genomic_DNA"/>
</dbReference>
<protein>
    <submittedName>
        <fullName evidence="1">Uncharacterized protein</fullName>
    </submittedName>
</protein>
<gene>
    <name evidence="1" type="ORF">HLH35_06410</name>
</gene>
<comment type="caution">
    <text evidence="1">The sequence shown here is derived from an EMBL/GenBank/DDBJ whole genome shotgun (WGS) entry which is preliminary data.</text>
</comment>
<proteinExistence type="predicted"/>
<dbReference type="RefSeq" id="WP_182978356.1">
    <property type="nucleotide sequence ID" value="NZ_BAABGB010000013.1"/>
</dbReference>
<accession>A0A7W4IZ44</accession>
<evidence type="ECO:0000313" key="1">
    <source>
        <dbReference type="EMBL" id="MBB2171755.1"/>
    </source>
</evidence>